<dbReference type="AlphaFoldDB" id="A0A0C2RNZ7"/>
<dbReference type="OrthoDB" id="849477at2"/>
<dbReference type="EMBL" id="JXRP01000006">
    <property type="protein sequence ID" value="KIL51980.1"/>
    <property type="molecule type" value="Genomic_DNA"/>
</dbReference>
<name>A0A0C2RNZ7_9BACL</name>
<feature type="transmembrane region" description="Helical" evidence="1">
    <location>
        <begin position="12"/>
        <end position="36"/>
    </location>
</feature>
<organism evidence="2 3">
    <name type="scientific">Jeotgalibacillus soli</name>
    <dbReference type="NCBI Taxonomy" id="889306"/>
    <lineage>
        <taxon>Bacteria</taxon>
        <taxon>Bacillati</taxon>
        <taxon>Bacillota</taxon>
        <taxon>Bacilli</taxon>
        <taxon>Bacillales</taxon>
        <taxon>Caryophanaceae</taxon>
        <taxon>Jeotgalibacillus</taxon>
    </lineage>
</organism>
<accession>A0A0C2RNZ7</accession>
<gene>
    <name evidence="2" type="ORF">KP78_03500</name>
</gene>
<evidence type="ECO:0000256" key="1">
    <source>
        <dbReference type="SAM" id="Phobius"/>
    </source>
</evidence>
<dbReference type="PATRIC" id="fig|889306.3.peg.352"/>
<dbReference type="STRING" id="889306.KP78_03500"/>
<feature type="transmembrane region" description="Helical" evidence="1">
    <location>
        <begin position="117"/>
        <end position="134"/>
    </location>
</feature>
<evidence type="ECO:0000313" key="3">
    <source>
        <dbReference type="Proteomes" id="UP000031938"/>
    </source>
</evidence>
<sequence length="159" mass="18348">MFQLSDMWTFFWSFLIVFPIVSIVHQVGHSFFAVLFGGNASFSIGRGKKLFSIGPVSLHRIYFLDSFCKYSPLKWNNRLTHALVHLGGVLFNLGSVFLINALIMLDVVEPHIFYYQYAYFSIYFAAFSLLPVDYGEGKYSDGMSAYRTIRYGERIELFD</sequence>
<protein>
    <submittedName>
        <fullName evidence="2">Putative integral membrane protein</fullName>
    </submittedName>
</protein>
<dbReference type="Proteomes" id="UP000031938">
    <property type="component" value="Unassembled WGS sequence"/>
</dbReference>
<keyword evidence="1" id="KW-0812">Transmembrane</keyword>
<keyword evidence="3" id="KW-1185">Reference proteome</keyword>
<proteinExistence type="predicted"/>
<evidence type="ECO:0000313" key="2">
    <source>
        <dbReference type="EMBL" id="KIL51980.1"/>
    </source>
</evidence>
<feature type="transmembrane region" description="Helical" evidence="1">
    <location>
        <begin position="82"/>
        <end position="105"/>
    </location>
</feature>
<reference evidence="2 3" key="1">
    <citation type="submission" date="2015-01" db="EMBL/GenBank/DDBJ databases">
        <title>Genome sequencing of Jeotgalibacillus soli.</title>
        <authorList>
            <person name="Goh K.M."/>
            <person name="Chan K.-G."/>
            <person name="Yaakop A.S."/>
            <person name="Ee R."/>
            <person name="Gan H.M."/>
            <person name="Chan C.S."/>
        </authorList>
    </citation>
    <scope>NUCLEOTIDE SEQUENCE [LARGE SCALE GENOMIC DNA]</scope>
    <source>
        <strain evidence="2 3">P9</strain>
    </source>
</reference>
<comment type="caution">
    <text evidence="2">The sequence shown here is derived from an EMBL/GenBank/DDBJ whole genome shotgun (WGS) entry which is preliminary data.</text>
</comment>
<keyword evidence="1" id="KW-0472">Membrane</keyword>
<dbReference type="RefSeq" id="WP_041085742.1">
    <property type="nucleotide sequence ID" value="NZ_JXRP01000006.1"/>
</dbReference>
<keyword evidence="1" id="KW-1133">Transmembrane helix</keyword>